<keyword evidence="3" id="KW-0378">Hydrolase</keyword>
<evidence type="ECO:0000313" key="6">
    <source>
        <dbReference type="EMBL" id="KKK95489.1"/>
    </source>
</evidence>
<dbReference type="AlphaFoldDB" id="A0A0F9BYR6"/>
<name>A0A0F9BYR6_9ZZZZ</name>
<dbReference type="InterPro" id="IPR033855">
    <property type="entry name" value="Protein_C"/>
</dbReference>
<dbReference type="EMBL" id="LAZR01046892">
    <property type="protein sequence ID" value="KKK95489.1"/>
    <property type="molecule type" value="Genomic_DNA"/>
</dbReference>
<dbReference type="PANTHER" id="PTHR33209:SF1">
    <property type="entry name" value="PEPTIDASE S49 DOMAIN-CONTAINING PROTEIN"/>
    <property type="match status" value="1"/>
</dbReference>
<feature type="domain" description="Peptidase S49" evidence="5">
    <location>
        <begin position="144"/>
        <end position="193"/>
    </location>
</feature>
<sequence length="195" mass="21265">MSEAKKKVAPSTKMLRMIDVLNSPWAIIPEKLVEIREIYFRHLRGEEIDLSAIEAQLGRRLNNEQRRIEVMDGVAVLAVQGVVAKRMNLFTEISGGTSTQLLAQDFQAALDDPTVHSILLDIDSPGGDVDGTLEMARLIREARGRKPILALGDGTMASAAYWIGSAADRVFITGETTQVGSIGVVATHIDISRAR</sequence>
<proteinExistence type="inferred from homology"/>
<dbReference type="CDD" id="cd07022">
    <property type="entry name" value="S49_Sppa_36K_type"/>
    <property type="match status" value="1"/>
</dbReference>
<evidence type="ECO:0000256" key="1">
    <source>
        <dbReference type="ARBA" id="ARBA00008683"/>
    </source>
</evidence>
<gene>
    <name evidence="6" type="ORF">LCGC14_2672290</name>
</gene>
<dbReference type="GO" id="GO:0006508">
    <property type="term" value="P:proteolysis"/>
    <property type="evidence" value="ECO:0007669"/>
    <property type="project" value="UniProtKB-KW"/>
</dbReference>
<comment type="caution">
    <text evidence="6">The sequence shown here is derived from an EMBL/GenBank/DDBJ whole genome shotgun (WGS) entry which is preliminary data.</text>
</comment>
<dbReference type="InterPro" id="IPR029045">
    <property type="entry name" value="ClpP/crotonase-like_dom_sf"/>
</dbReference>
<dbReference type="InterPro" id="IPR002142">
    <property type="entry name" value="Peptidase_S49"/>
</dbReference>
<comment type="similarity">
    <text evidence="1">Belongs to the peptidase S49 family.</text>
</comment>
<dbReference type="Pfam" id="PF01343">
    <property type="entry name" value="Peptidase_S49"/>
    <property type="match status" value="1"/>
</dbReference>
<evidence type="ECO:0000256" key="2">
    <source>
        <dbReference type="ARBA" id="ARBA00022670"/>
    </source>
</evidence>
<evidence type="ECO:0000256" key="3">
    <source>
        <dbReference type="ARBA" id="ARBA00022801"/>
    </source>
</evidence>
<dbReference type="GO" id="GO:0008236">
    <property type="term" value="F:serine-type peptidase activity"/>
    <property type="evidence" value="ECO:0007669"/>
    <property type="project" value="UniProtKB-KW"/>
</dbReference>
<organism evidence="6">
    <name type="scientific">marine sediment metagenome</name>
    <dbReference type="NCBI Taxonomy" id="412755"/>
    <lineage>
        <taxon>unclassified sequences</taxon>
        <taxon>metagenomes</taxon>
        <taxon>ecological metagenomes</taxon>
    </lineage>
</organism>
<dbReference type="SUPFAM" id="SSF52096">
    <property type="entry name" value="ClpP/crotonase"/>
    <property type="match status" value="1"/>
</dbReference>
<keyword evidence="2" id="KW-0645">Protease</keyword>
<feature type="non-terminal residue" evidence="6">
    <location>
        <position position="195"/>
    </location>
</feature>
<keyword evidence="4" id="KW-0720">Serine protease</keyword>
<protein>
    <recommendedName>
        <fullName evidence="5">Peptidase S49 domain-containing protein</fullName>
    </recommendedName>
</protein>
<reference evidence="6" key="1">
    <citation type="journal article" date="2015" name="Nature">
        <title>Complex archaea that bridge the gap between prokaryotes and eukaryotes.</title>
        <authorList>
            <person name="Spang A."/>
            <person name="Saw J.H."/>
            <person name="Jorgensen S.L."/>
            <person name="Zaremba-Niedzwiedzka K."/>
            <person name="Martijn J."/>
            <person name="Lind A.E."/>
            <person name="van Eijk R."/>
            <person name="Schleper C."/>
            <person name="Guy L."/>
            <person name="Ettema T.J."/>
        </authorList>
    </citation>
    <scope>NUCLEOTIDE SEQUENCE</scope>
</reference>
<dbReference type="PANTHER" id="PTHR33209">
    <property type="entry name" value="PROTEASE 4"/>
    <property type="match status" value="1"/>
</dbReference>
<accession>A0A0F9BYR6</accession>
<evidence type="ECO:0000259" key="5">
    <source>
        <dbReference type="Pfam" id="PF01343"/>
    </source>
</evidence>
<dbReference type="Gene3D" id="3.90.226.10">
    <property type="entry name" value="2-enoyl-CoA Hydratase, Chain A, domain 1"/>
    <property type="match status" value="1"/>
</dbReference>
<evidence type="ECO:0000256" key="4">
    <source>
        <dbReference type="ARBA" id="ARBA00022825"/>
    </source>
</evidence>